<accession>A0A1F6CIE6</accession>
<reference evidence="1 2" key="1">
    <citation type="journal article" date="2016" name="Nat. Commun.">
        <title>Thousands of microbial genomes shed light on interconnected biogeochemical processes in an aquifer system.</title>
        <authorList>
            <person name="Anantharaman K."/>
            <person name="Brown C.T."/>
            <person name="Hug L.A."/>
            <person name="Sharon I."/>
            <person name="Castelle C.J."/>
            <person name="Probst A.J."/>
            <person name="Thomas B.C."/>
            <person name="Singh A."/>
            <person name="Wilkins M.J."/>
            <person name="Karaoz U."/>
            <person name="Brodie E.L."/>
            <person name="Williams K.H."/>
            <person name="Hubbard S.S."/>
            <person name="Banfield J.F."/>
        </authorList>
    </citation>
    <scope>NUCLEOTIDE SEQUENCE [LARGE SCALE GENOMIC DNA]</scope>
</reference>
<name>A0A1F6CIE6_9BACT</name>
<dbReference type="Proteomes" id="UP000176445">
    <property type="component" value="Unassembled WGS sequence"/>
</dbReference>
<gene>
    <name evidence="1" type="ORF">A2704_03230</name>
</gene>
<evidence type="ECO:0008006" key="3">
    <source>
        <dbReference type="Google" id="ProtNLM"/>
    </source>
</evidence>
<dbReference type="InterPro" id="IPR015797">
    <property type="entry name" value="NUDIX_hydrolase-like_dom_sf"/>
</dbReference>
<dbReference type="AlphaFoldDB" id="A0A1F6CIE6"/>
<dbReference type="EMBL" id="MFKW01000086">
    <property type="protein sequence ID" value="OGG48731.1"/>
    <property type="molecule type" value="Genomic_DNA"/>
</dbReference>
<organism evidence="1 2">
    <name type="scientific">Candidatus Kaiserbacteria bacterium RIFCSPHIGHO2_01_FULL_54_36b</name>
    <dbReference type="NCBI Taxonomy" id="1798483"/>
    <lineage>
        <taxon>Bacteria</taxon>
        <taxon>Candidatus Kaiseribacteriota</taxon>
    </lineage>
</organism>
<proteinExistence type="predicted"/>
<evidence type="ECO:0000313" key="1">
    <source>
        <dbReference type="EMBL" id="OGG48731.1"/>
    </source>
</evidence>
<comment type="caution">
    <text evidence="1">The sequence shown here is derived from an EMBL/GenBank/DDBJ whole genome shotgun (WGS) entry which is preliminary data.</text>
</comment>
<dbReference type="SUPFAM" id="SSF55811">
    <property type="entry name" value="Nudix"/>
    <property type="match status" value="1"/>
</dbReference>
<sequence>MTQRLRAVAVVSANSAGEILILKEFVGKPALGKYEDMDSIPMETCHHGEHGVLALKRLHDEELTGLPFQGDPIYIGAYLIIPRVWVRLYAMSVEHVAPIIGQTLEVGNHRWMPVKDALGLWLRRGAREMIEDYMAGRTKVIRRYCRDVPAIKPVRA</sequence>
<protein>
    <recommendedName>
        <fullName evidence="3">Nudix hydrolase domain-containing protein</fullName>
    </recommendedName>
</protein>
<evidence type="ECO:0000313" key="2">
    <source>
        <dbReference type="Proteomes" id="UP000176445"/>
    </source>
</evidence>